<reference evidence="2" key="1">
    <citation type="submission" date="2006-10" db="EMBL/GenBank/DDBJ databases">
        <authorList>
            <person name="Heidelberg J."/>
            <person name="Sebastian Y."/>
        </authorList>
    </citation>
    <scope>NUCLEOTIDE SEQUENCE [LARGE SCALE GENOMIC DNA]</scope>
    <source>
        <strain evidence="2">EX25</strain>
    </source>
</reference>
<keyword evidence="2" id="KW-1185">Reference proteome</keyword>
<dbReference type="Proteomes" id="UP000242664">
    <property type="component" value="Unassembled WGS sequence"/>
</dbReference>
<organism evidence="1 2">
    <name type="scientific">Vibrio antiquarius (strain Ex25)</name>
    <dbReference type="NCBI Taxonomy" id="150340"/>
    <lineage>
        <taxon>Bacteria</taxon>
        <taxon>Pseudomonadati</taxon>
        <taxon>Pseudomonadota</taxon>
        <taxon>Gammaproteobacteria</taxon>
        <taxon>Vibrionales</taxon>
        <taxon>Vibrionaceae</taxon>
        <taxon>Vibrio</taxon>
        <taxon>Vibrio diabolicus subgroup</taxon>
    </lineage>
</organism>
<accession>A0ABM9WSY4</accession>
<sequence length="38" mass="4377">MSQQERNWYLLVKTKKPQTLGSAVFHSSNFLALSCHLL</sequence>
<dbReference type="PROSITE" id="PS51257">
    <property type="entry name" value="PROKAR_LIPOPROTEIN"/>
    <property type="match status" value="1"/>
</dbReference>
<evidence type="ECO:0000313" key="2">
    <source>
        <dbReference type="Proteomes" id="UP000242664"/>
    </source>
</evidence>
<evidence type="ECO:0000313" key="1">
    <source>
        <dbReference type="EMBL" id="EDN56483.1"/>
    </source>
</evidence>
<protein>
    <submittedName>
        <fullName evidence="1">Uncharacterized protein</fullName>
    </submittedName>
</protein>
<proteinExistence type="predicted"/>
<dbReference type="EMBL" id="DS267835">
    <property type="protein sequence ID" value="EDN56483.1"/>
    <property type="molecule type" value="Genomic_DNA"/>
</dbReference>
<gene>
    <name evidence="1" type="ORF">VEx25_B0022</name>
</gene>
<name>A0ABM9WSY4_VIBAE</name>